<reference evidence="2 4" key="2">
    <citation type="submission" date="2013-11" db="EMBL/GenBank/DDBJ databases">
        <title>The Genome Sequence of Phytophthora parasitica CJ05E6.</title>
        <authorList>
            <consortium name="The Broad Institute Genomics Platform"/>
            <person name="Russ C."/>
            <person name="Tyler B."/>
            <person name="Panabieres F."/>
            <person name="Shan W."/>
            <person name="Tripathy S."/>
            <person name="Grunwald N."/>
            <person name="Machado M."/>
            <person name="Johnson C.S."/>
            <person name="Arredondo F."/>
            <person name="Hong C."/>
            <person name="Coffey M."/>
            <person name="Young S.K."/>
            <person name="Zeng Q."/>
            <person name="Gargeya S."/>
            <person name="Fitzgerald M."/>
            <person name="Abouelleil A."/>
            <person name="Alvarado L."/>
            <person name="Chapman S.B."/>
            <person name="Gainer-Dewar J."/>
            <person name="Goldberg J."/>
            <person name="Griggs A."/>
            <person name="Gujja S."/>
            <person name="Hansen M."/>
            <person name="Howarth C."/>
            <person name="Imamovic A."/>
            <person name="Ireland A."/>
            <person name="Larimer J."/>
            <person name="McCowan C."/>
            <person name="Murphy C."/>
            <person name="Pearson M."/>
            <person name="Poon T.W."/>
            <person name="Priest M."/>
            <person name="Roberts A."/>
            <person name="Saif S."/>
            <person name="Shea T."/>
            <person name="Sykes S."/>
            <person name="Wortman J."/>
            <person name="Nusbaum C."/>
            <person name="Birren B."/>
        </authorList>
    </citation>
    <scope>NUCLEOTIDE SEQUENCE [LARGE SCALE GENOMIC DNA]</scope>
    <source>
        <strain evidence="2 4">CJ05E6</strain>
    </source>
</reference>
<feature type="non-terminal residue" evidence="2">
    <location>
        <position position="63"/>
    </location>
</feature>
<dbReference type="Proteomes" id="UP000053864">
    <property type="component" value="Unassembled WGS sequence"/>
</dbReference>
<sequence length="63" mass="6954">MDIQMIGNAYGAAEYTAAYISKADPDTVRFRNTIAAAVKRCDKALPYYVILKRVANATIAVRE</sequence>
<protein>
    <submittedName>
        <fullName evidence="2">Uncharacterized protein</fullName>
    </submittedName>
</protein>
<accession>W2J588</accession>
<organism evidence="2 4">
    <name type="scientific">Phytophthora nicotianae</name>
    <name type="common">Potato buckeye rot agent</name>
    <name type="synonym">Phytophthora parasitica</name>
    <dbReference type="NCBI Taxonomy" id="4792"/>
    <lineage>
        <taxon>Eukaryota</taxon>
        <taxon>Sar</taxon>
        <taxon>Stramenopiles</taxon>
        <taxon>Oomycota</taxon>
        <taxon>Peronosporomycetes</taxon>
        <taxon>Peronosporales</taxon>
        <taxon>Peronosporaceae</taxon>
        <taxon>Phytophthora</taxon>
    </lineage>
</organism>
<evidence type="ECO:0000313" key="4">
    <source>
        <dbReference type="Proteomes" id="UP000053864"/>
    </source>
</evidence>
<name>W2J588_PHYNI</name>
<dbReference type="Proteomes" id="UP000054532">
    <property type="component" value="Unassembled WGS sequence"/>
</dbReference>
<dbReference type="VEuPathDB" id="FungiDB:PPTG_19929"/>
<dbReference type="EMBL" id="KI685997">
    <property type="protein sequence ID" value="ETK88197.1"/>
    <property type="molecule type" value="Genomic_DNA"/>
</dbReference>
<dbReference type="Proteomes" id="UP000053236">
    <property type="component" value="Unassembled WGS sequence"/>
</dbReference>
<reference evidence="3" key="3">
    <citation type="submission" date="2013-11" db="EMBL/GenBank/DDBJ databases">
        <title>The Genome Sequence of Phytophthora parasitica IAC_01/95.</title>
        <authorList>
            <consortium name="The Broad Institute Genomics Platform"/>
            <person name="Russ C."/>
            <person name="Tyler B."/>
            <person name="Panabieres F."/>
            <person name="Shan W."/>
            <person name="Tripathy S."/>
            <person name="Grunwald N."/>
            <person name="Machado M."/>
            <person name="Johnson C.S."/>
            <person name="Arredondo F."/>
            <person name="Hong C."/>
            <person name="Coffey M."/>
            <person name="Young S.K."/>
            <person name="Zeng Q."/>
            <person name="Gargeya S."/>
            <person name="Fitzgerald M."/>
            <person name="Abouelleil A."/>
            <person name="Alvarado L."/>
            <person name="Chapman S.B."/>
            <person name="Gainer-Dewar J."/>
            <person name="Goldberg J."/>
            <person name="Griggs A."/>
            <person name="Gujja S."/>
            <person name="Hansen M."/>
            <person name="Howarth C."/>
            <person name="Imamovic A."/>
            <person name="Ireland A."/>
            <person name="Larimer J."/>
            <person name="McCowan C."/>
            <person name="Murphy C."/>
            <person name="Pearson M."/>
            <person name="Poon T.W."/>
            <person name="Priest M."/>
            <person name="Roberts A."/>
            <person name="Saif S."/>
            <person name="Shea T."/>
            <person name="Sykes S."/>
            <person name="Wortman J."/>
            <person name="Nusbaum C."/>
            <person name="Birren B."/>
        </authorList>
    </citation>
    <scope>NUCLEOTIDE SEQUENCE [LARGE SCALE GENOMIC DNA]</scope>
    <source>
        <strain evidence="3">IAC_01/95</strain>
    </source>
</reference>
<evidence type="ECO:0000313" key="3">
    <source>
        <dbReference type="EMBL" id="ETM47995.1"/>
    </source>
</evidence>
<dbReference type="EMBL" id="KI692555">
    <property type="protein sequence ID" value="ETM47995.1"/>
    <property type="molecule type" value="Genomic_DNA"/>
</dbReference>
<proteinExistence type="predicted"/>
<evidence type="ECO:0000313" key="1">
    <source>
        <dbReference type="EMBL" id="ETK88197.1"/>
    </source>
</evidence>
<dbReference type="EMBL" id="KI672603">
    <property type="protein sequence ID" value="ETL41605.1"/>
    <property type="molecule type" value="Genomic_DNA"/>
</dbReference>
<dbReference type="AlphaFoldDB" id="W2J588"/>
<reference evidence="1" key="1">
    <citation type="submission" date="2013-11" db="EMBL/GenBank/DDBJ databases">
        <title>The Genome Sequence of Phytophthora parasitica CJ02B3.</title>
        <authorList>
            <consortium name="The Broad Institute Genomics Platform"/>
            <person name="Russ C."/>
            <person name="Tyler B."/>
            <person name="Panabieres F."/>
            <person name="Shan W."/>
            <person name="Tripathy S."/>
            <person name="Grunwald N."/>
            <person name="Machado M."/>
            <person name="Johnson C.S."/>
            <person name="Arredondo F."/>
            <person name="Hong C."/>
            <person name="Coffey M."/>
            <person name="Young S.K."/>
            <person name="Zeng Q."/>
            <person name="Gargeya S."/>
            <person name="Fitzgerald M."/>
            <person name="Abouelleil A."/>
            <person name="Alvarado L."/>
            <person name="Chapman S.B."/>
            <person name="Gainer-Dewar J."/>
            <person name="Goldberg J."/>
            <person name="Griggs A."/>
            <person name="Gujja S."/>
            <person name="Hansen M."/>
            <person name="Howarth C."/>
            <person name="Imamovic A."/>
            <person name="Ireland A."/>
            <person name="Larimer J."/>
            <person name="McCowan C."/>
            <person name="Murphy C."/>
            <person name="Pearson M."/>
            <person name="Poon T.W."/>
            <person name="Priest M."/>
            <person name="Roberts A."/>
            <person name="Saif S."/>
            <person name="Shea T."/>
            <person name="Sykes S."/>
            <person name="Wortman J."/>
            <person name="Nusbaum C."/>
            <person name="Birren B."/>
        </authorList>
    </citation>
    <scope>NUCLEOTIDE SEQUENCE [LARGE SCALE GENOMIC DNA]</scope>
    <source>
        <strain evidence="1">CJ02B3</strain>
    </source>
</reference>
<gene>
    <name evidence="3" type="ORF">L914_07416</name>
    <name evidence="1" type="ORF">L915_07523</name>
    <name evidence="2" type="ORF">L916_07460</name>
</gene>
<evidence type="ECO:0000313" key="2">
    <source>
        <dbReference type="EMBL" id="ETL41605.1"/>
    </source>
</evidence>